<keyword evidence="2" id="KW-0723">Serine/threonine-protein kinase</keyword>
<reference evidence="2 3" key="1">
    <citation type="journal article" date="2018" name="Nat. Genet.">
        <title>The Rosa genome provides new insights in the design of modern roses.</title>
        <authorList>
            <person name="Bendahmane M."/>
        </authorList>
    </citation>
    <scope>NUCLEOTIDE SEQUENCE [LARGE SCALE GENOMIC DNA]</scope>
    <source>
        <strain evidence="3">cv. Old Blush</strain>
    </source>
</reference>
<evidence type="ECO:0000313" key="2">
    <source>
        <dbReference type="EMBL" id="PRQ36214.1"/>
    </source>
</evidence>
<gene>
    <name evidence="2" type="ORF">RchiOBHm_Chr4g0388971</name>
</gene>
<keyword evidence="2" id="KW-0808">Transferase</keyword>
<dbReference type="GO" id="GO:0004674">
    <property type="term" value="F:protein serine/threonine kinase activity"/>
    <property type="evidence" value="ECO:0007669"/>
    <property type="project" value="UniProtKB-KW"/>
</dbReference>
<dbReference type="CDD" id="cd12195">
    <property type="entry name" value="CIPK_C"/>
    <property type="match status" value="1"/>
</dbReference>
<sequence length="126" mass="13494">MNAFDIISMSSGLDLSGLFESENRSERRFTANVAAERVAEKVGEVGERLGYKAERGKGGMSVGLGKGGKGKERRVVLTVEMMEVAACLVLGEVKMVEGGVEFPELLWEDLKTGLGDVVVSWQNGGV</sequence>
<keyword evidence="3" id="KW-1185">Reference proteome</keyword>
<dbReference type="Gramene" id="PRQ36214">
    <property type="protein sequence ID" value="PRQ36214"/>
    <property type="gene ID" value="RchiOBHm_Chr4g0388971"/>
</dbReference>
<dbReference type="Proteomes" id="UP000238479">
    <property type="component" value="Chromosome 4"/>
</dbReference>
<dbReference type="GO" id="GO:0007165">
    <property type="term" value="P:signal transduction"/>
    <property type="evidence" value="ECO:0007669"/>
    <property type="project" value="InterPro"/>
</dbReference>
<evidence type="ECO:0000259" key="1">
    <source>
        <dbReference type="PROSITE" id="PS50816"/>
    </source>
</evidence>
<dbReference type="Pfam" id="PF03822">
    <property type="entry name" value="NAF"/>
    <property type="match status" value="1"/>
</dbReference>
<dbReference type="EMBL" id="PDCK01000042">
    <property type="protein sequence ID" value="PRQ36214.1"/>
    <property type="molecule type" value="Genomic_DNA"/>
</dbReference>
<protein>
    <submittedName>
        <fullName evidence="2">Putative non-specific serine/threonine protein kinase</fullName>
        <ecNumber evidence="2">2.7.11.1</ecNumber>
    </submittedName>
</protein>
<dbReference type="OMA" id="FCIDIEI"/>
<dbReference type="InterPro" id="IPR004041">
    <property type="entry name" value="NAF_dom"/>
</dbReference>
<dbReference type="Gene3D" id="3.30.310.80">
    <property type="entry name" value="Kinase associated domain 1, KA1"/>
    <property type="match status" value="1"/>
</dbReference>
<keyword evidence="2" id="KW-0418">Kinase</keyword>
<dbReference type="EC" id="2.7.11.1" evidence="2"/>
<name>A0A2P6QPV4_ROSCH</name>
<accession>A0A2P6QPV4</accession>
<proteinExistence type="predicted"/>
<evidence type="ECO:0000313" key="3">
    <source>
        <dbReference type="Proteomes" id="UP000238479"/>
    </source>
</evidence>
<dbReference type="AlphaFoldDB" id="A0A2P6QPV4"/>
<dbReference type="STRING" id="74649.A0A2P6QPV4"/>
<dbReference type="PROSITE" id="PS50816">
    <property type="entry name" value="NAF"/>
    <property type="match status" value="1"/>
</dbReference>
<organism evidence="2 3">
    <name type="scientific">Rosa chinensis</name>
    <name type="common">China rose</name>
    <dbReference type="NCBI Taxonomy" id="74649"/>
    <lineage>
        <taxon>Eukaryota</taxon>
        <taxon>Viridiplantae</taxon>
        <taxon>Streptophyta</taxon>
        <taxon>Embryophyta</taxon>
        <taxon>Tracheophyta</taxon>
        <taxon>Spermatophyta</taxon>
        <taxon>Magnoliopsida</taxon>
        <taxon>eudicotyledons</taxon>
        <taxon>Gunneridae</taxon>
        <taxon>Pentapetalae</taxon>
        <taxon>rosids</taxon>
        <taxon>fabids</taxon>
        <taxon>Rosales</taxon>
        <taxon>Rosaceae</taxon>
        <taxon>Rosoideae</taxon>
        <taxon>Rosoideae incertae sedis</taxon>
        <taxon>Rosa</taxon>
    </lineage>
</organism>
<feature type="domain" description="NAF" evidence="1">
    <location>
        <begin position="1"/>
        <end position="20"/>
    </location>
</feature>
<comment type="caution">
    <text evidence="2">The sequence shown here is derived from an EMBL/GenBank/DDBJ whole genome shotgun (WGS) entry which is preliminary data.</text>
</comment>
<dbReference type="InterPro" id="IPR018451">
    <property type="entry name" value="NAF/FISL_domain"/>
</dbReference>